<evidence type="ECO:0000313" key="2">
    <source>
        <dbReference type="EMBL" id="APW63218.1"/>
    </source>
</evidence>
<evidence type="ECO:0008006" key="4">
    <source>
        <dbReference type="Google" id="ProtNLM"/>
    </source>
</evidence>
<proteinExistence type="predicted"/>
<feature type="coiled-coil region" evidence="1">
    <location>
        <begin position="117"/>
        <end position="144"/>
    </location>
</feature>
<dbReference type="STRING" id="1387353.BSF38_04782"/>
<protein>
    <recommendedName>
        <fullName evidence="4">DUF3150 domain-containing protein</fullName>
    </recommendedName>
</protein>
<sequence>MMSTASLLDRIETQSATTAGARLRTTMAAVRVSFTWFGVRKSLTPQQKAQAAESFDAEGRFLSAAKKLIDTKHPAFRAVTAIRGGIEQSWKSQSLPFPEPGVRLIKQDQVEPFALQIDDLRIELRDAVAELDRHFDELKRAARQRLGSLFNPDDYPATLEGLFDVACDFPSVEPPDYLVALSPRLYEQEQARVSSRFEEAVRLAEEAFLSEFGRLVSHLGERLSGVGGDGETKVFRDSAIGNLTEFFDRFQRLNVRSDAQLDALVAEARRIVRGVEPQDLRDDASLRRHVASELSRVQSTLDDLLVDRPRRRILRGSATKEAS</sequence>
<evidence type="ECO:0000313" key="3">
    <source>
        <dbReference type="Proteomes" id="UP000186309"/>
    </source>
</evidence>
<gene>
    <name evidence="2" type="ORF">BSF38_04782</name>
</gene>
<keyword evidence="3" id="KW-1185">Reference proteome</keyword>
<dbReference type="KEGG" id="pbor:BSF38_04782"/>
<keyword evidence="1" id="KW-0175">Coiled coil</keyword>
<dbReference type="EMBL" id="CP019082">
    <property type="protein sequence ID" value="APW63218.1"/>
    <property type="molecule type" value="Genomic_DNA"/>
</dbReference>
<dbReference type="Proteomes" id="UP000186309">
    <property type="component" value="Chromosome"/>
</dbReference>
<accession>A0A1U7CWE7</accession>
<name>A0A1U7CWE7_9BACT</name>
<organism evidence="2 3">
    <name type="scientific">Paludisphaera borealis</name>
    <dbReference type="NCBI Taxonomy" id="1387353"/>
    <lineage>
        <taxon>Bacteria</taxon>
        <taxon>Pseudomonadati</taxon>
        <taxon>Planctomycetota</taxon>
        <taxon>Planctomycetia</taxon>
        <taxon>Isosphaerales</taxon>
        <taxon>Isosphaeraceae</taxon>
        <taxon>Paludisphaera</taxon>
    </lineage>
</organism>
<evidence type="ECO:0000256" key="1">
    <source>
        <dbReference type="SAM" id="Coils"/>
    </source>
</evidence>
<dbReference type="AlphaFoldDB" id="A0A1U7CWE7"/>
<reference evidence="3" key="1">
    <citation type="submission" date="2016-12" db="EMBL/GenBank/DDBJ databases">
        <title>Comparative genomics of four Isosphaeraceae planctomycetes: a common pool of plasmids and glycoside hydrolase genes.</title>
        <authorList>
            <person name="Ivanova A."/>
        </authorList>
    </citation>
    <scope>NUCLEOTIDE SEQUENCE [LARGE SCALE GENOMIC DNA]</scope>
    <source>
        <strain evidence="3">PX4</strain>
    </source>
</reference>